<dbReference type="Proteomes" id="UP001501581">
    <property type="component" value="Unassembled WGS sequence"/>
</dbReference>
<dbReference type="RefSeq" id="WP_415629800.1">
    <property type="nucleotide sequence ID" value="NZ_CBCRZO010000001.1"/>
</dbReference>
<reference evidence="1 2" key="1">
    <citation type="journal article" date="2019" name="Int. J. Syst. Evol. Microbiol.">
        <title>The Global Catalogue of Microorganisms (GCM) 10K type strain sequencing project: providing services to taxonomists for standard genome sequencing and annotation.</title>
        <authorList>
            <consortium name="The Broad Institute Genomics Platform"/>
            <consortium name="The Broad Institute Genome Sequencing Center for Infectious Disease"/>
            <person name="Wu L."/>
            <person name="Ma J."/>
        </authorList>
    </citation>
    <scope>NUCLEOTIDE SEQUENCE [LARGE SCALE GENOMIC DNA]</scope>
    <source>
        <strain evidence="1 2">JCM 13008</strain>
    </source>
</reference>
<evidence type="ECO:0000313" key="2">
    <source>
        <dbReference type="Proteomes" id="UP001501581"/>
    </source>
</evidence>
<sequence>MLTLPDPTSPVLDAIRRVVAELAAKVPGLDLDAVMLVGAQCRDVLHVGLGHAFGTRSSFDVDLGLALRSWDDHREVTQACGAPGANGIQYRVAGLPVDLLPFGEVEEPAGLVTPPERKEALSVWAFAEVYQESRSLPLGGSLHLRIPTVPGYAAIKLAAWLDRSAYGQYKDAVDLALVMLWYRNHEGMLDRLYEQHPEVMADYDYDLTLAAAALLGMDAMQVVGAARAAELRARWPRTSRALEELAGELRPSGDEALPVEERLPRARRLELAAALADGLFR</sequence>
<keyword evidence="2" id="KW-1185">Reference proteome</keyword>
<evidence type="ECO:0008006" key="3">
    <source>
        <dbReference type="Google" id="ProtNLM"/>
    </source>
</evidence>
<accession>A0ABN1U094</accession>
<comment type="caution">
    <text evidence="1">The sequence shown here is derived from an EMBL/GenBank/DDBJ whole genome shotgun (WGS) entry which is preliminary data.</text>
</comment>
<evidence type="ECO:0000313" key="1">
    <source>
        <dbReference type="EMBL" id="GAA1110797.1"/>
    </source>
</evidence>
<name>A0ABN1U094_9ACTN</name>
<proteinExistence type="predicted"/>
<dbReference type="EMBL" id="BAAALG010000013">
    <property type="protein sequence ID" value="GAA1110797.1"/>
    <property type="molecule type" value="Genomic_DNA"/>
</dbReference>
<organism evidence="1 2">
    <name type="scientific">Nocardioides dubius</name>
    <dbReference type="NCBI Taxonomy" id="317019"/>
    <lineage>
        <taxon>Bacteria</taxon>
        <taxon>Bacillati</taxon>
        <taxon>Actinomycetota</taxon>
        <taxon>Actinomycetes</taxon>
        <taxon>Propionibacteriales</taxon>
        <taxon>Nocardioidaceae</taxon>
        <taxon>Nocardioides</taxon>
    </lineage>
</organism>
<gene>
    <name evidence="1" type="ORF">GCM10009668_34530</name>
</gene>
<protein>
    <recommendedName>
        <fullName evidence="3">Nucleotidyltransferase</fullName>
    </recommendedName>
</protein>